<accession>A0AA92G715</accession>
<organism evidence="2 3">
    <name type="scientific">Sulfurospirillum diekertiae</name>
    <dbReference type="NCBI Taxonomy" id="1854492"/>
    <lineage>
        <taxon>Bacteria</taxon>
        <taxon>Pseudomonadati</taxon>
        <taxon>Campylobacterota</taxon>
        <taxon>Epsilonproteobacteria</taxon>
        <taxon>Campylobacterales</taxon>
        <taxon>Sulfurospirillaceae</taxon>
        <taxon>Sulfurospirillum</taxon>
    </lineage>
</organism>
<feature type="transmembrane region" description="Helical" evidence="1">
    <location>
        <begin position="7"/>
        <end position="26"/>
    </location>
</feature>
<protein>
    <submittedName>
        <fullName evidence="2">Uncharacterized protein</fullName>
    </submittedName>
</protein>
<evidence type="ECO:0000256" key="1">
    <source>
        <dbReference type="SAM" id="Phobius"/>
    </source>
</evidence>
<gene>
    <name evidence="2" type="ORF">FA584_14355</name>
</gene>
<keyword evidence="1" id="KW-1133">Transmembrane helix</keyword>
<proteinExistence type="predicted"/>
<keyword evidence="2" id="KW-0614">Plasmid</keyword>
<sequence>MIRRLPLYKLLISLLCLGFLSSLWFYPVDTLSKTIVDDSLKEAVIVFGVAKGLNAAISMAQGTQITAIPGFIIAIGEALDPLNDLVEQFSWVMLASITSLGIQKILSNIIVGNLYTILLVGSVAIFNLWLYVRFRDDQKIRSYFMRFVTMLIFLRIAIPLMAVANIYIYEHYVKHDYNIEKTQMAVSQSSQELQAINSATATPNKGFWDSVSEKFDTAFYKQKLAHYEQIATHASENILNLMVAFIFKTIVFPLIFLFLLYKIASSLIRFERYL</sequence>
<keyword evidence="1" id="KW-0812">Transmembrane</keyword>
<name>A0AA92G715_9BACT</name>
<feature type="transmembrane region" description="Helical" evidence="1">
    <location>
        <begin position="144"/>
        <end position="168"/>
    </location>
</feature>
<dbReference type="Proteomes" id="UP000502831">
    <property type="component" value="Plasmid pSDCE1"/>
</dbReference>
<keyword evidence="1" id="KW-0472">Membrane</keyword>
<dbReference type="EMBL" id="CP059996">
    <property type="protein sequence ID" value="QNA70483.1"/>
    <property type="molecule type" value="Genomic_DNA"/>
</dbReference>
<feature type="transmembrane region" description="Helical" evidence="1">
    <location>
        <begin position="238"/>
        <end position="261"/>
    </location>
</feature>
<dbReference type="AlphaFoldDB" id="A0AA92G715"/>
<reference evidence="2 3" key="1">
    <citation type="submission" date="2020-08" db="EMBL/GenBank/DDBJ databases">
        <title>Genome of Dechlorinating Sulfurospirillum strain ACSDCE.</title>
        <authorList>
            <person name="Yang Y."/>
            <person name="Huo L."/>
            <person name="Yan J."/>
        </authorList>
    </citation>
    <scope>NUCLEOTIDE SEQUENCE [LARGE SCALE GENOMIC DNA]</scope>
    <source>
        <strain evidence="2 3">ACSDCE</strain>
        <plasmid evidence="2 3">pSDCE1</plasmid>
    </source>
</reference>
<evidence type="ECO:0000313" key="2">
    <source>
        <dbReference type="EMBL" id="QNA70483.1"/>
    </source>
</evidence>
<evidence type="ECO:0000313" key="3">
    <source>
        <dbReference type="Proteomes" id="UP000502831"/>
    </source>
</evidence>
<geneLocation type="plasmid" evidence="2 3">
    <name>pSDCE1</name>
</geneLocation>
<feature type="transmembrane region" description="Helical" evidence="1">
    <location>
        <begin position="109"/>
        <end position="132"/>
    </location>
</feature>
<dbReference type="RefSeq" id="WP_191342121.1">
    <property type="nucleotide sequence ID" value="NZ_CP059996.1"/>
</dbReference>